<name>A0A0C4W4D9_PLETR</name>
<sequence>MMNCAFRSVGPVSFSRNKLKETENRCIIYFYIECIADLVADKCGEEMKDVALEFLKGDIKEELDELDVSQCNKEELEKNLESLLYDLAGDRKKRFIFERRKKRFLFGRKKRFLFERKRRFILPTRK</sequence>
<keyword evidence="1" id="KW-0175">Coiled coil</keyword>
<proteinExistence type="predicted"/>
<organism evidence="2">
    <name type="scientific">Plectreurys tristis</name>
    <name type="common">Spider</name>
    <name type="synonym">Plectreurys bispinosus</name>
    <dbReference type="NCBI Taxonomy" id="33319"/>
    <lineage>
        <taxon>Eukaryota</taxon>
        <taxon>Metazoa</taxon>
        <taxon>Ecdysozoa</taxon>
        <taxon>Arthropoda</taxon>
        <taxon>Chelicerata</taxon>
        <taxon>Arachnida</taxon>
        <taxon>Araneae</taxon>
        <taxon>Araneomorphae</taxon>
        <taxon>Haplogynae</taxon>
        <taxon>Pholcoidea</taxon>
        <taxon>Plectreuridae</taxon>
        <taxon>Plectreurys</taxon>
    </lineage>
</organism>
<reference evidence="2" key="1">
    <citation type="journal article" date="2014" name="J. Venom Res.">
        <title>Plectreurys tristis venome: A proteomic and transcriptomic analysis.</title>
        <authorList>
            <person name="Zobel-Thropp P.A."/>
            <person name="Thomas E.Z."/>
            <person name="David C.L."/>
            <person name="Breci L.A."/>
            <person name="Binford G.J."/>
        </authorList>
    </citation>
    <scope>NUCLEOTIDE SEQUENCE</scope>
    <source>
        <tissue evidence="2">Venom gland</tissue>
    </source>
</reference>
<dbReference type="EMBL" id="KJ124673">
    <property type="protein sequence ID" value="AJD25307.1"/>
    <property type="molecule type" value="Transcribed_RNA"/>
</dbReference>
<evidence type="ECO:0000313" key="2">
    <source>
        <dbReference type="EMBL" id="AJD25307.1"/>
    </source>
</evidence>
<feature type="coiled-coil region" evidence="1">
    <location>
        <begin position="59"/>
        <end position="93"/>
    </location>
</feature>
<accession>A0A0C4W4D9</accession>
<protein>
    <submittedName>
        <fullName evidence="2">Clone 1148 transcribed RNA sequence</fullName>
    </submittedName>
</protein>
<evidence type="ECO:0000256" key="1">
    <source>
        <dbReference type="SAM" id="Coils"/>
    </source>
</evidence>
<dbReference type="AlphaFoldDB" id="A0A0C4W4D9"/>